<gene>
    <name evidence="2" type="ORF">NDR86_18640</name>
</gene>
<dbReference type="SUPFAM" id="SSF55729">
    <property type="entry name" value="Acyl-CoA N-acyltransferases (Nat)"/>
    <property type="match status" value="1"/>
</dbReference>
<proteinExistence type="predicted"/>
<evidence type="ECO:0000259" key="1">
    <source>
        <dbReference type="PROSITE" id="PS51186"/>
    </source>
</evidence>
<dbReference type="Proteomes" id="UP001139157">
    <property type="component" value="Unassembled WGS sequence"/>
</dbReference>
<dbReference type="GO" id="GO:0016747">
    <property type="term" value="F:acyltransferase activity, transferring groups other than amino-acyl groups"/>
    <property type="evidence" value="ECO:0007669"/>
    <property type="project" value="InterPro"/>
</dbReference>
<dbReference type="InterPro" id="IPR000182">
    <property type="entry name" value="GNAT_dom"/>
</dbReference>
<dbReference type="EC" id="2.3.1.-" evidence="2"/>
<organism evidence="2 3">
    <name type="scientific">Nocardia pulmonis</name>
    <dbReference type="NCBI Taxonomy" id="2951408"/>
    <lineage>
        <taxon>Bacteria</taxon>
        <taxon>Bacillati</taxon>
        <taxon>Actinomycetota</taxon>
        <taxon>Actinomycetes</taxon>
        <taxon>Mycobacteriales</taxon>
        <taxon>Nocardiaceae</taxon>
        <taxon>Nocardia</taxon>
    </lineage>
</organism>
<evidence type="ECO:0000313" key="2">
    <source>
        <dbReference type="EMBL" id="MCM6775495.1"/>
    </source>
</evidence>
<keyword evidence="2" id="KW-0808">Transferase</keyword>
<dbReference type="Gene3D" id="3.40.630.30">
    <property type="match status" value="1"/>
</dbReference>
<evidence type="ECO:0000313" key="3">
    <source>
        <dbReference type="Proteomes" id="UP001139157"/>
    </source>
</evidence>
<dbReference type="Pfam" id="PF00583">
    <property type="entry name" value="Acetyltransf_1"/>
    <property type="match status" value="1"/>
</dbReference>
<sequence>MPRIVPATAQHFDDVATMLAPKRPGADACWCLSYRLDAKENAALTGAARRERAAELCRRDPAPGVLAYDGGEVVGWAGVAPRAELAFFARSERIPWVDDLPVWTVWCFKVRAGRRRRGVATALLYGAVDHARVHGAPAIEGYPVDNGGRKVDGTLAFVGTRAMFEGAGFTKAADTTATSGGFPRVVMRRMLT</sequence>
<accession>A0A9X2IZ03</accession>
<comment type="caution">
    <text evidence="2">The sequence shown here is derived from an EMBL/GenBank/DDBJ whole genome shotgun (WGS) entry which is preliminary data.</text>
</comment>
<keyword evidence="2" id="KW-0012">Acyltransferase</keyword>
<protein>
    <submittedName>
        <fullName evidence="2">GNAT family N-acetyltransferase</fullName>
        <ecNumber evidence="2">2.3.1.-</ecNumber>
    </submittedName>
</protein>
<feature type="domain" description="N-acetyltransferase" evidence="1">
    <location>
        <begin position="17"/>
        <end position="192"/>
    </location>
</feature>
<dbReference type="InterPro" id="IPR016181">
    <property type="entry name" value="Acyl_CoA_acyltransferase"/>
</dbReference>
<dbReference type="PROSITE" id="PS51186">
    <property type="entry name" value="GNAT"/>
    <property type="match status" value="1"/>
</dbReference>
<dbReference type="EMBL" id="JAMRXG010000007">
    <property type="protein sequence ID" value="MCM6775495.1"/>
    <property type="molecule type" value="Genomic_DNA"/>
</dbReference>
<reference evidence="2" key="1">
    <citation type="submission" date="2022-06" db="EMBL/GenBank/DDBJ databases">
        <title>Novel species in genus nocardia.</title>
        <authorList>
            <person name="Li F."/>
        </authorList>
    </citation>
    <scope>NUCLEOTIDE SEQUENCE</scope>
    <source>
        <strain evidence="2">CDC141</strain>
    </source>
</reference>
<dbReference type="AlphaFoldDB" id="A0A9X2IZ03"/>
<name>A0A9X2IZ03_9NOCA</name>
<keyword evidence="3" id="KW-1185">Reference proteome</keyword>